<dbReference type="InterPro" id="IPR052738">
    <property type="entry name" value="ABC-Tungstate_binding"/>
</dbReference>
<organism evidence="2">
    <name type="scientific">uncultured Desulfobacterium sp</name>
    <dbReference type="NCBI Taxonomy" id="201089"/>
    <lineage>
        <taxon>Bacteria</taxon>
        <taxon>Pseudomonadati</taxon>
        <taxon>Thermodesulfobacteriota</taxon>
        <taxon>Desulfobacteria</taxon>
        <taxon>Desulfobacterales</taxon>
        <taxon>Desulfobacteriaceae</taxon>
        <taxon>Desulfobacterium</taxon>
        <taxon>environmental samples</taxon>
    </lineage>
</organism>
<dbReference type="PANTHER" id="PTHR37945:SF1">
    <property type="entry name" value="EXTRACELLULAR TUNGSTATE BINDING PROTEIN"/>
    <property type="match status" value="1"/>
</dbReference>
<reference evidence="2" key="1">
    <citation type="journal article" date="2011" name="Environ. Microbiol.">
        <title>Genomic insights into the metabolic potential of the polycyclic aromatic hydrocarbon degrading sulfate-reducing Deltaproteobacterium N47.</title>
        <authorList>
            <person name="Bergmann F."/>
            <person name="Selesi D."/>
            <person name="Weinmaier T."/>
            <person name="Tischler P."/>
            <person name="Rattei T."/>
            <person name="Meckenstock R.U."/>
        </authorList>
    </citation>
    <scope>NUCLEOTIDE SEQUENCE</scope>
</reference>
<name>E1YC55_9BACT</name>
<feature type="domain" description="PBP" evidence="1">
    <location>
        <begin position="57"/>
        <end position="276"/>
    </location>
</feature>
<dbReference type="SUPFAM" id="SSF53850">
    <property type="entry name" value="Periplasmic binding protein-like II"/>
    <property type="match status" value="1"/>
</dbReference>
<gene>
    <name evidence="2" type="ORF">N47_G34730</name>
</gene>
<protein>
    <recommendedName>
        <fullName evidence="1">PBP domain-containing protein</fullName>
    </recommendedName>
</protein>
<proteinExistence type="predicted"/>
<evidence type="ECO:0000313" key="2">
    <source>
        <dbReference type="EMBL" id="CBX28149.1"/>
    </source>
</evidence>
<dbReference type="Gene3D" id="3.40.190.10">
    <property type="entry name" value="Periplasmic binding protein-like II"/>
    <property type="match status" value="2"/>
</dbReference>
<dbReference type="InterPro" id="IPR024370">
    <property type="entry name" value="PBP_domain"/>
</dbReference>
<dbReference type="AlphaFoldDB" id="E1YC55"/>
<evidence type="ECO:0000259" key="1">
    <source>
        <dbReference type="Pfam" id="PF12849"/>
    </source>
</evidence>
<sequence length="300" mass="33380">MTLIKLKRFENGLFLNSLFRRILMKRNIGISLIMIVSLFSFLLCSPAMGEEVKTLRMATTTSTDNTGLLDYLKPHFVKETGIDIQWVATGTGKALKLGENCDADVLLVHAPDAEKKYIADGFGVDRNVVMYNDFVIIGPASDPAGIKGKSVKEALNAVLNKNEKFVSRGDQSGTHKAEQKLWKESGLSVPDKESWYVQSGQGMLSTINMAAEMNGYTLTDRGTYIKYEDNMKGNPPLKILIEGDELLKNIYSVIVVNPAKCDNVKSDLAKVFSEWMSKLSTRKLITDFKLSGKQLFFISK</sequence>
<dbReference type="PANTHER" id="PTHR37945">
    <property type="entry name" value="EXTRACELLULAR TUNGSTATE BINDING PROTEIN"/>
    <property type="match status" value="1"/>
</dbReference>
<dbReference type="Pfam" id="PF12849">
    <property type="entry name" value="PBP_like_2"/>
    <property type="match status" value="1"/>
</dbReference>
<accession>E1YC55</accession>
<dbReference type="EMBL" id="FR695868">
    <property type="protein sequence ID" value="CBX28149.1"/>
    <property type="molecule type" value="Genomic_DNA"/>
</dbReference>